<feature type="transmembrane region" description="Helical" evidence="2">
    <location>
        <begin position="18"/>
        <end position="38"/>
    </location>
</feature>
<evidence type="ECO:0000313" key="4">
    <source>
        <dbReference type="Proteomes" id="UP000256864"/>
    </source>
</evidence>
<feature type="region of interest" description="Disordered" evidence="1">
    <location>
        <begin position="64"/>
        <end position="88"/>
    </location>
</feature>
<evidence type="ECO:0000256" key="1">
    <source>
        <dbReference type="SAM" id="MobiDB-lite"/>
    </source>
</evidence>
<dbReference type="Proteomes" id="UP000256864">
    <property type="component" value="Unassembled WGS sequence"/>
</dbReference>
<reference evidence="3 4" key="1">
    <citation type="submission" date="2018-07" db="EMBL/GenBank/DDBJ databases">
        <title>Genomic Encyclopedia of Type Strains, Phase IV (KMG-IV): sequencing the most valuable type-strain genomes for metagenomic binning, comparative biology and taxonomic classification.</title>
        <authorList>
            <person name="Goeker M."/>
        </authorList>
    </citation>
    <scope>NUCLEOTIDE SEQUENCE [LARGE SCALE GENOMIC DNA]</scope>
    <source>
        <strain evidence="3 4">DSM 7466</strain>
    </source>
</reference>
<gene>
    <name evidence="3" type="ORF">C7452_1052</name>
</gene>
<dbReference type="AlphaFoldDB" id="A0A371NEV2"/>
<comment type="caution">
    <text evidence="3">The sequence shown here is derived from an EMBL/GenBank/DDBJ whole genome shotgun (WGS) entry which is preliminary data.</text>
</comment>
<name>A0A371NEV2_9EURY</name>
<protein>
    <submittedName>
        <fullName evidence="3">Uncharacterized protein</fullName>
    </submittedName>
</protein>
<keyword evidence="2" id="KW-0472">Membrane</keyword>
<organism evidence="3 4">
    <name type="scientific">Methanothermobacter defluvii</name>
    <dbReference type="NCBI Taxonomy" id="49339"/>
    <lineage>
        <taxon>Archaea</taxon>
        <taxon>Methanobacteriati</taxon>
        <taxon>Methanobacteriota</taxon>
        <taxon>Methanomada group</taxon>
        <taxon>Methanobacteria</taxon>
        <taxon>Methanobacteriales</taxon>
        <taxon>Methanobacteriaceae</taxon>
        <taxon>Methanothermobacter</taxon>
    </lineage>
</organism>
<evidence type="ECO:0000256" key="2">
    <source>
        <dbReference type="SAM" id="Phobius"/>
    </source>
</evidence>
<keyword evidence="4" id="KW-1185">Reference proteome</keyword>
<evidence type="ECO:0000313" key="3">
    <source>
        <dbReference type="EMBL" id="REE29019.1"/>
    </source>
</evidence>
<proteinExistence type="predicted"/>
<keyword evidence="2" id="KW-1133">Transmembrane helix</keyword>
<accession>A0A371NEV2</accession>
<keyword evidence="2" id="KW-0812">Transmembrane</keyword>
<dbReference type="EMBL" id="QREL01000001">
    <property type="protein sequence ID" value="REE29019.1"/>
    <property type="molecule type" value="Genomic_DNA"/>
</dbReference>
<sequence length="132" mass="14622">MNPVYVIRGDFLDRGAKVLLVLCFIMVGALAFTAGILFEDVQHKGDSPISSDSDTLNRKPAVDYSVDMGEDSGTDSARPPGAAPGHRIRGPVYYLYDDEITHGWVAWYYDVDAGQYFSEYDSWDPSAGCYHD</sequence>